<evidence type="ECO:0000256" key="3">
    <source>
        <dbReference type="ARBA" id="ARBA00022833"/>
    </source>
</evidence>
<organism evidence="6 7">
    <name type="scientific">Frankliniella occidentalis</name>
    <name type="common">Western flower thrips</name>
    <name type="synonym">Euthrips occidentalis</name>
    <dbReference type="NCBI Taxonomy" id="133901"/>
    <lineage>
        <taxon>Eukaryota</taxon>
        <taxon>Metazoa</taxon>
        <taxon>Ecdysozoa</taxon>
        <taxon>Arthropoda</taxon>
        <taxon>Hexapoda</taxon>
        <taxon>Insecta</taxon>
        <taxon>Pterygota</taxon>
        <taxon>Neoptera</taxon>
        <taxon>Paraneoptera</taxon>
        <taxon>Thysanoptera</taxon>
        <taxon>Terebrantia</taxon>
        <taxon>Thripoidea</taxon>
        <taxon>Thripidae</taxon>
        <taxon>Frankliniella</taxon>
    </lineage>
</organism>
<dbReference type="RefSeq" id="XP_052121835.1">
    <property type="nucleotide sequence ID" value="XM_052265875.1"/>
</dbReference>
<dbReference type="Pfam" id="PF14634">
    <property type="entry name" value="zf-RING_5"/>
    <property type="match status" value="1"/>
</dbReference>
<dbReference type="InterPro" id="IPR001841">
    <property type="entry name" value="Znf_RING"/>
</dbReference>
<dbReference type="PROSITE" id="PS50089">
    <property type="entry name" value="ZF_RING_2"/>
    <property type="match status" value="1"/>
</dbReference>
<evidence type="ECO:0000313" key="6">
    <source>
        <dbReference type="Proteomes" id="UP000504606"/>
    </source>
</evidence>
<evidence type="ECO:0000313" key="7">
    <source>
        <dbReference type="RefSeq" id="XP_052121835.1"/>
    </source>
</evidence>
<dbReference type="PANTHER" id="PTHR47156">
    <property type="entry name" value="PROTEIN CBG20824"/>
    <property type="match status" value="1"/>
</dbReference>
<evidence type="ECO:0000256" key="2">
    <source>
        <dbReference type="ARBA" id="ARBA00022771"/>
    </source>
</evidence>
<dbReference type="PANTHER" id="PTHR47156:SF10">
    <property type="entry name" value="E3 UBIQUITIN-PROTEIN LIGASE TRIM-21-RELATED"/>
    <property type="match status" value="1"/>
</dbReference>
<dbReference type="GO" id="GO:0008270">
    <property type="term" value="F:zinc ion binding"/>
    <property type="evidence" value="ECO:0007669"/>
    <property type="project" value="UniProtKB-KW"/>
</dbReference>
<dbReference type="AlphaFoldDB" id="A0A9C6WXA7"/>
<protein>
    <submittedName>
        <fullName evidence="7">Uncharacterized protein LOC113206912</fullName>
    </submittedName>
</protein>
<dbReference type="PROSITE" id="PS00518">
    <property type="entry name" value="ZF_RING_1"/>
    <property type="match status" value="1"/>
</dbReference>
<dbReference type="KEGG" id="foc:113206912"/>
<dbReference type="OrthoDB" id="6361831at2759"/>
<evidence type="ECO:0000256" key="4">
    <source>
        <dbReference type="PROSITE-ProRule" id="PRU00175"/>
    </source>
</evidence>
<evidence type="ECO:0000256" key="1">
    <source>
        <dbReference type="ARBA" id="ARBA00022723"/>
    </source>
</evidence>
<dbReference type="Proteomes" id="UP000504606">
    <property type="component" value="Unplaced"/>
</dbReference>
<keyword evidence="3" id="KW-0862">Zinc</keyword>
<dbReference type="SUPFAM" id="SSF57850">
    <property type="entry name" value="RING/U-box"/>
    <property type="match status" value="1"/>
</dbReference>
<evidence type="ECO:0000259" key="5">
    <source>
        <dbReference type="PROSITE" id="PS50089"/>
    </source>
</evidence>
<accession>A0A9C6WXA7</accession>
<reference evidence="7" key="1">
    <citation type="submission" date="2025-08" db="UniProtKB">
        <authorList>
            <consortium name="RefSeq"/>
        </authorList>
    </citation>
    <scope>IDENTIFICATION</scope>
    <source>
        <tissue evidence="7">Whole organism</tissue>
    </source>
</reference>
<feature type="domain" description="RING-type" evidence="5">
    <location>
        <begin position="3"/>
        <end position="43"/>
    </location>
</feature>
<dbReference type="Gene3D" id="3.30.40.10">
    <property type="entry name" value="Zinc/RING finger domain, C3HC4 (zinc finger)"/>
    <property type="match status" value="1"/>
</dbReference>
<gene>
    <name evidence="7" type="primary">LOC113206912</name>
</gene>
<proteinExistence type="predicted"/>
<dbReference type="SMART" id="SM00184">
    <property type="entry name" value="RING"/>
    <property type="match status" value="1"/>
</dbReference>
<dbReference type="InterPro" id="IPR052667">
    <property type="entry name" value="E3_ubiquitin-ligase_RING"/>
</dbReference>
<keyword evidence="2 4" id="KW-0863">Zinc-finger</keyword>
<name>A0A9C6WXA7_FRAOC</name>
<keyword evidence="1" id="KW-0479">Metal-binding</keyword>
<dbReference type="InterPro" id="IPR013083">
    <property type="entry name" value="Znf_RING/FYVE/PHD"/>
</dbReference>
<sequence length="428" mass="47519">MECDICMEDYDQGEHVPKMVPCGHTVCLKCLQKSDKRECPTCRRAFKPAPKALPNNYNLLRLMCQCDNNLTPVMMWCSECGAAATIECKHGEHDILPVTKALRRHLQGVLPRASDQLEDLPDKCTSEQAVQAMTMLAGKSWEVTLKGDKCSLKGMVWNRDKDPLIEAVWLALSTKAVFAGVPNVEWMRELDVNDLCLHKPNEKPVEKATALREAQGIFRISGLKCDDDPAWSLKLLQVAAPTLQELQVCVRFQAHLQVIHSMPLLKRMFMMSDMSREPALASPQFSLPPLPPGHGGGLQWLTVMTPSSWVLRAMLLANAGSLEVLQLTVGTPGKLPWPLSCSDLPAVLGGCGLRVLKTVVLGRDMQGLISHAPAACKKQCNAVRRALPVTVEVFCDLCDGVEYDCFHEEKKPNPELMVGKIWKEELYN</sequence>
<keyword evidence="6" id="KW-1185">Reference proteome</keyword>
<dbReference type="GeneID" id="113206912"/>
<dbReference type="InterPro" id="IPR017907">
    <property type="entry name" value="Znf_RING_CS"/>
</dbReference>